<dbReference type="InterPro" id="IPR008999">
    <property type="entry name" value="Actin-crosslinking"/>
</dbReference>
<dbReference type="RefSeq" id="WP_208864668.1">
    <property type="nucleotide sequence ID" value="NZ_FOCL01000002.1"/>
</dbReference>
<evidence type="ECO:0000259" key="2">
    <source>
        <dbReference type="PROSITE" id="PS51762"/>
    </source>
</evidence>
<reference evidence="4" key="1">
    <citation type="submission" date="2016-10" db="EMBL/GenBank/DDBJ databases">
        <authorList>
            <person name="Varghese N."/>
            <person name="Submissions S."/>
        </authorList>
    </citation>
    <scope>NUCLEOTIDE SEQUENCE [LARGE SCALE GENOMIC DNA]</scope>
    <source>
        <strain evidence="4">Gh-48</strain>
    </source>
</reference>
<evidence type="ECO:0000256" key="1">
    <source>
        <dbReference type="ARBA" id="ARBA00006865"/>
    </source>
</evidence>
<dbReference type="Proteomes" id="UP000198942">
    <property type="component" value="Unassembled WGS sequence"/>
</dbReference>
<dbReference type="PROSITE" id="PS51257">
    <property type="entry name" value="PROKAR_LIPOPROTEIN"/>
    <property type="match status" value="1"/>
</dbReference>
<keyword evidence="4" id="KW-1185">Reference proteome</keyword>
<dbReference type="PANTHER" id="PTHR10963:SF55">
    <property type="entry name" value="GLYCOSIDE HYDROLASE FAMILY 16 PROTEIN"/>
    <property type="match status" value="1"/>
</dbReference>
<dbReference type="Gene3D" id="2.80.10.50">
    <property type="match status" value="1"/>
</dbReference>
<organism evidence="3 4">
    <name type="scientific">Mucilaginibacter gossypiicola</name>
    <dbReference type="NCBI Taxonomy" id="551995"/>
    <lineage>
        <taxon>Bacteria</taxon>
        <taxon>Pseudomonadati</taxon>
        <taxon>Bacteroidota</taxon>
        <taxon>Sphingobacteriia</taxon>
        <taxon>Sphingobacteriales</taxon>
        <taxon>Sphingobacteriaceae</taxon>
        <taxon>Mucilaginibacter</taxon>
    </lineage>
</organism>
<dbReference type="SUPFAM" id="SSF50405">
    <property type="entry name" value="Actin-crosslinking proteins"/>
    <property type="match status" value="1"/>
</dbReference>
<sequence length="410" mass="43821">MKQLLNFAKSAATASAFMFLISSCSKDLNKPSPAIKTADETTGGSTTTPRAGTLLWSDEFNGTSVNTANWNIDNGNPGVNNEKEYYQSANATVSGGFLTITAKKESVGGQPYTSAKLTTAGKYQPTSGRIEASIKLPGVQGTWPAFWMLGANIGTVGWPQCGEIDIMEQVNTSNTILGTMHWYNNGGHVQYGGSTTTTPTGFHTYAVEWDANSIRWYVDNTLYVTGNIANNINNTGAFHNPFFIILNLAIGGDLPGNTINDGALPCNMVVDYVRVYDLSGSSTTPPIGQTITLKGFNNQYVSSENGTQAMNCNRATASAWEQFTVVDAGGGKVALQAMGKYVSSENGTQAITCNRTTVGDWEKFDWVPTTDGKVTFRGNNGKFISSENGTQAMTCTRATASGWEAFGVNQ</sequence>
<comment type="similarity">
    <text evidence="1">Belongs to the glycosyl hydrolase 16 family.</text>
</comment>
<dbReference type="GO" id="GO:0005975">
    <property type="term" value="P:carbohydrate metabolic process"/>
    <property type="evidence" value="ECO:0007669"/>
    <property type="project" value="InterPro"/>
</dbReference>
<dbReference type="PANTHER" id="PTHR10963">
    <property type="entry name" value="GLYCOSYL HYDROLASE-RELATED"/>
    <property type="match status" value="1"/>
</dbReference>
<accession>A0A1H8EXK3</accession>
<dbReference type="PROSITE" id="PS51762">
    <property type="entry name" value="GH16_2"/>
    <property type="match status" value="1"/>
</dbReference>
<dbReference type="CDD" id="cd23342">
    <property type="entry name" value="beta-trefoil_FSCN_ZgPorA-like"/>
    <property type="match status" value="1"/>
</dbReference>
<evidence type="ECO:0000313" key="3">
    <source>
        <dbReference type="EMBL" id="SEN23874.1"/>
    </source>
</evidence>
<protein>
    <submittedName>
        <fullName evidence="3">Beta-glucanase, GH16 family</fullName>
    </submittedName>
</protein>
<dbReference type="EMBL" id="FOCL01000002">
    <property type="protein sequence ID" value="SEN23874.1"/>
    <property type="molecule type" value="Genomic_DNA"/>
</dbReference>
<name>A0A1H8EXK3_9SPHI</name>
<evidence type="ECO:0000313" key="4">
    <source>
        <dbReference type="Proteomes" id="UP000198942"/>
    </source>
</evidence>
<dbReference type="STRING" id="551995.SAMN05192574_102873"/>
<dbReference type="AlphaFoldDB" id="A0A1H8EXK3"/>
<dbReference type="GO" id="GO:0004553">
    <property type="term" value="F:hydrolase activity, hydrolyzing O-glycosyl compounds"/>
    <property type="evidence" value="ECO:0007669"/>
    <property type="project" value="InterPro"/>
</dbReference>
<dbReference type="InterPro" id="IPR000757">
    <property type="entry name" value="Beta-glucanase-like"/>
</dbReference>
<dbReference type="InterPro" id="IPR050546">
    <property type="entry name" value="Glycosyl_Hydrlase_16"/>
</dbReference>
<feature type="domain" description="GH16" evidence="2">
    <location>
        <begin position="25"/>
        <end position="281"/>
    </location>
</feature>
<dbReference type="CDD" id="cd08023">
    <property type="entry name" value="GH16_laminarinase_like"/>
    <property type="match status" value="1"/>
</dbReference>
<proteinExistence type="inferred from homology"/>
<dbReference type="InterPro" id="IPR013320">
    <property type="entry name" value="ConA-like_dom_sf"/>
</dbReference>
<gene>
    <name evidence="3" type="ORF">SAMN05192574_102873</name>
</gene>
<dbReference type="Gene3D" id="2.60.120.200">
    <property type="match status" value="1"/>
</dbReference>
<dbReference type="Pfam" id="PF00722">
    <property type="entry name" value="Glyco_hydro_16"/>
    <property type="match status" value="1"/>
</dbReference>
<dbReference type="SUPFAM" id="SSF49899">
    <property type="entry name" value="Concanavalin A-like lectins/glucanases"/>
    <property type="match status" value="1"/>
</dbReference>